<dbReference type="PANTHER" id="PTHR14226">
    <property type="entry name" value="NEUROPATHY TARGET ESTERASE/SWISS CHEESE D.MELANOGASTER"/>
    <property type="match status" value="1"/>
</dbReference>
<keyword evidence="1 4" id="KW-0378">Hydrolase</keyword>
<protein>
    <submittedName>
        <fullName evidence="6">Patatin family protein</fullName>
    </submittedName>
</protein>
<feature type="active site" description="Nucleophile" evidence="4">
    <location>
        <position position="48"/>
    </location>
</feature>
<evidence type="ECO:0000313" key="6">
    <source>
        <dbReference type="EMBL" id="MCW7551923.1"/>
    </source>
</evidence>
<dbReference type="RefSeq" id="WP_262566916.1">
    <property type="nucleotide sequence ID" value="NZ_JAPFCC010000001.1"/>
</dbReference>
<dbReference type="InterPro" id="IPR050301">
    <property type="entry name" value="NTE"/>
</dbReference>
<comment type="caution">
    <text evidence="6">The sequence shown here is derived from an EMBL/GenBank/DDBJ whole genome shotgun (WGS) entry which is preliminary data.</text>
</comment>
<feature type="short sequence motif" description="GXGXXG" evidence="4">
    <location>
        <begin position="18"/>
        <end position="23"/>
    </location>
</feature>
<comment type="caution">
    <text evidence="4">Lacks conserved residue(s) required for the propagation of feature annotation.</text>
</comment>
<dbReference type="InterPro" id="IPR016035">
    <property type="entry name" value="Acyl_Trfase/lysoPLipase"/>
</dbReference>
<feature type="domain" description="PNPLA" evidence="5">
    <location>
        <begin position="14"/>
        <end position="186"/>
    </location>
</feature>
<dbReference type="InterPro" id="IPR037483">
    <property type="entry name" value="YjjU-like"/>
</dbReference>
<dbReference type="Proteomes" id="UP001209854">
    <property type="component" value="Unassembled WGS sequence"/>
</dbReference>
<dbReference type="EMBL" id="JAPFCC010000001">
    <property type="protein sequence ID" value="MCW7551923.1"/>
    <property type="molecule type" value="Genomic_DNA"/>
</dbReference>
<keyword evidence="2 4" id="KW-0442">Lipid degradation</keyword>
<evidence type="ECO:0000256" key="4">
    <source>
        <dbReference type="PROSITE-ProRule" id="PRU01161"/>
    </source>
</evidence>
<dbReference type="Pfam" id="PF01734">
    <property type="entry name" value="Patatin"/>
    <property type="match status" value="1"/>
</dbReference>
<accession>A0ABT3MS36</accession>
<keyword evidence="7" id="KW-1185">Reference proteome</keyword>
<dbReference type="CDD" id="cd07208">
    <property type="entry name" value="Pat_hypo_Ecoli_yjju_like"/>
    <property type="match status" value="1"/>
</dbReference>
<gene>
    <name evidence="6" type="ORF">NX722_04545</name>
</gene>
<dbReference type="Pfam" id="PF19890">
    <property type="entry name" value="DUF6363"/>
    <property type="match status" value="1"/>
</dbReference>
<dbReference type="InterPro" id="IPR002641">
    <property type="entry name" value="PNPLA_dom"/>
</dbReference>
<dbReference type="SUPFAM" id="SSF52151">
    <property type="entry name" value="FabD/lysophospholipase-like"/>
    <property type="match status" value="1"/>
</dbReference>
<organism evidence="6 7">
    <name type="scientific">Endozoicomonas gorgoniicola</name>
    <dbReference type="NCBI Taxonomy" id="1234144"/>
    <lineage>
        <taxon>Bacteria</taxon>
        <taxon>Pseudomonadati</taxon>
        <taxon>Pseudomonadota</taxon>
        <taxon>Gammaproteobacteria</taxon>
        <taxon>Oceanospirillales</taxon>
        <taxon>Endozoicomonadaceae</taxon>
        <taxon>Endozoicomonas</taxon>
    </lineage>
</organism>
<keyword evidence="3 4" id="KW-0443">Lipid metabolism</keyword>
<feature type="short sequence motif" description="GXSXG" evidence="4">
    <location>
        <begin position="46"/>
        <end position="50"/>
    </location>
</feature>
<feature type="active site" description="Proton acceptor" evidence="4">
    <location>
        <position position="173"/>
    </location>
</feature>
<evidence type="ECO:0000313" key="7">
    <source>
        <dbReference type="Proteomes" id="UP001209854"/>
    </source>
</evidence>
<dbReference type="PANTHER" id="PTHR14226:SF25">
    <property type="entry name" value="PHOSPHOESTERASE"/>
    <property type="match status" value="1"/>
</dbReference>
<dbReference type="Gene3D" id="3.40.1090.10">
    <property type="entry name" value="Cytosolic phospholipase A2 catalytic domain"/>
    <property type="match status" value="2"/>
</dbReference>
<evidence type="ECO:0000256" key="2">
    <source>
        <dbReference type="ARBA" id="ARBA00022963"/>
    </source>
</evidence>
<reference evidence="6 7" key="1">
    <citation type="submission" date="2022-10" db="EMBL/GenBank/DDBJ databases">
        <title>High-quality genome sequences of two octocoral-associated bacteria, Endozoicomonas euniceicola EF212 and Endozoicomonas gorgoniicola PS125.</title>
        <authorList>
            <person name="Chiou Y.-J."/>
            <person name="Chen Y.-H."/>
        </authorList>
    </citation>
    <scope>NUCLEOTIDE SEQUENCE [LARGE SCALE GENOMIC DNA]</scope>
    <source>
        <strain evidence="6 7">PS125</strain>
    </source>
</reference>
<evidence type="ECO:0000256" key="1">
    <source>
        <dbReference type="ARBA" id="ARBA00022801"/>
    </source>
</evidence>
<sequence length="296" mass="33540">MQSSDLSNQPKTALIVEGGGMRGVFAAGVLDAFADKRHKPFAGYYGVSAGALNLLSFLSGQRGRNLDIYTGTCLEPNFISLARHIRGGNLFDLDWFFERISKQFTIDSRRFYQTLESSLMTVVTTCTRTGYPVYHEITPDTDRVDLFNILKASSALPMIYRSPIHVDERTLMDGSLSDPLPVIRAIEDGFNDLVIIRTRESNYRKTASSSNRLLAWQFRKQPELSSLIRQQYAIYNETLDQLDDFRERGISITEICPETPLNSTRSTRNRNRLVADYHRGYAIGYNLLGQDNPLSE</sequence>
<proteinExistence type="predicted"/>
<name>A0ABT3MS36_9GAMM</name>
<dbReference type="PROSITE" id="PS51635">
    <property type="entry name" value="PNPLA"/>
    <property type="match status" value="1"/>
</dbReference>
<dbReference type="InterPro" id="IPR045943">
    <property type="entry name" value="DUF6363"/>
</dbReference>
<evidence type="ECO:0000256" key="3">
    <source>
        <dbReference type="ARBA" id="ARBA00023098"/>
    </source>
</evidence>
<evidence type="ECO:0000259" key="5">
    <source>
        <dbReference type="PROSITE" id="PS51635"/>
    </source>
</evidence>